<protein>
    <submittedName>
        <fullName evidence="1">Uncharacterized protein</fullName>
    </submittedName>
</protein>
<dbReference type="RefSeq" id="WP_051994525.1">
    <property type="nucleotide sequence ID" value="NZ_CP091929.1"/>
</dbReference>
<organism evidence="1 2">
    <name type="scientific">Leptospira noguchii</name>
    <dbReference type="NCBI Taxonomy" id="28182"/>
    <lineage>
        <taxon>Bacteria</taxon>
        <taxon>Pseudomonadati</taxon>
        <taxon>Spirochaetota</taxon>
        <taxon>Spirochaetia</taxon>
        <taxon>Leptospirales</taxon>
        <taxon>Leptospiraceae</taxon>
        <taxon>Leptospira</taxon>
    </lineage>
</organism>
<dbReference type="EMBL" id="CP091958">
    <property type="protein sequence ID" value="UOG58770.1"/>
    <property type="molecule type" value="Genomic_DNA"/>
</dbReference>
<name>A0A9Q8VVK3_9LEPT</name>
<proteinExistence type="predicted"/>
<dbReference type="Proteomes" id="UP000829829">
    <property type="component" value="Chromosome 2"/>
</dbReference>
<dbReference type="AlphaFoldDB" id="A0A9Q8VVK3"/>
<accession>A0A9Q8VVK3</accession>
<evidence type="ECO:0000313" key="1">
    <source>
        <dbReference type="EMBL" id="UOG58770.1"/>
    </source>
</evidence>
<sequence length="65" mass="7689">MHLIISSSSHILVFTVISRFCKSSHTHFFAVKQNFKEQISYTELTLNSSSHIFFKNERIRLKNCR</sequence>
<evidence type="ECO:0000313" key="2">
    <source>
        <dbReference type="Proteomes" id="UP000829829"/>
    </source>
</evidence>
<gene>
    <name evidence="1" type="ORF">MAL03_19765</name>
</gene>
<reference evidence="1" key="1">
    <citation type="submission" date="2022-02" db="EMBL/GenBank/DDBJ databases">
        <title>The genetically variable rfb locus in Leptospira is a mobile cassette and a molecular signature of serovar identity.</title>
        <authorList>
            <person name="Nieves C."/>
            <person name="Vincent A.T."/>
            <person name="Zarantonelli L."/>
            <person name="Picardeau M."/>
            <person name="Veyrier F.J."/>
            <person name="Buschiazzo A."/>
        </authorList>
    </citation>
    <scope>NUCLEOTIDE SEQUENCE</scope>
    <source>
        <strain evidence="1">IP1512017</strain>
    </source>
</reference>